<organism evidence="1 2">
    <name type="scientific">Agrilactobacillus composti DSM 18527 = JCM 14202</name>
    <dbReference type="NCBI Taxonomy" id="1423734"/>
    <lineage>
        <taxon>Bacteria</taxon>
        <taxon>Bacillati</taxon>
        <taxon>Bacillota</taxon>
        <taxon>Bacilli</taxon>
        <taxon>Lactobacillales</taxon>
        <taxon>Lactobacillaceae</taxon>
        <taxon>Agrilactobacillus</taxon>
    </lineage>
</organism>
<dbReference type="PATRIC" id="fig|1423734.3.peg.2885"/>
<comment type="caution">
    <text evidence="1">The sequence shown here is derived from an EMBL/GenBank/DDBJ whole genome shotgun (WGS) entry which is preliminary data.</text>
</comment>
<dbReference type="PANTHER" id="PTHR38451">
    <property type="entry name" value="TRNA (ADENINE(22)-N(1))-METHYLTRANSFERASE"/>
    <property type="match status" value="1"/>
</dbReference>
<dbReference type="Proteomes" id="UP000051236">
    <property type="component" value="Unassembled WGS sequence"/>
</dbReference>
<evidence type="ECO:0000313" key="2">
    <source>
        <dbReference type="Proteomes" id="UP000051236"/>
    </source>
</evidence>
<gene>
    <name evidence="1" type="ORF">FC83_GL002838</name>
</gene>
<evidence type="ECO:0000313" key="1">
    <source>
        <dbReference type="EMBL" id="KRM33447.1"/>
    </source>
</evidence>
<dbReference type="Gene3D" id="1.10.287.1890">
    <property type="match status" value="1"/>
</dbReference>
<accession>X0PFP1</accession>
<dbReference type="GO" id="GO:0160105">
    <property type="term" value="F:tRNA (adenine(22)-N1)-methyltransferase activity"/>
    <property type="evidence" value="ECO:0007669"/>
    <property type="project" value="InterPro"/>
</dbReference>
<dbReference type="Pfam" id="PF04816">
    <property type="entry name" value="TrmK"/>
    <property type="match status" value="1"/>
</dbReference>
<dbReference type="SUPFAM" id="SSF53335">
    <property type="entry name" value="S-adenosyl-L-methionine-dependent methyltransferases"/>
    <property type="match status" value="1"/>
</dbReference>
<proteinExistence type="predicted"/>
<dbReference type="eggNOG" id="COG2384">
    <property type="taxonomic scope" value="Bacteria"/>
</dbReference>
<dbReference type="EMBL" id="AZGA01000052">
    <property type="protein sequence ID" value="KRM33447.1"/>
    <property type="molecule type" value="Genomic_DNA"/>
</dbReference>
<keyword evidence="2" id="KW-1185">Reference proteome</keyword>
<dbReference type="InterPro" id="IPR006901">
    <property type="entry name" value="TrmK"/>
</dbReference>
<dbReference type="AlphaFoldDB" id="X0PFP1"/>
<dbReference type="InterPro" id="IPR029063">
    <property type="entry name" value="SAM-dependent_MTases_sf"/>
</dbReference>
<protein>
    <submittedName>
        <fullName evidence="1">Bcl-2 family protein</fullName>
    </submittedName>
</protein>
<dbReference type="STRING" id="1423734.FC83_GL002838"/>
<dbReference type="Gene3D" id="3.40.50.150">
    <property type="entry name" value="Vaccinia Virus protein VP39"/>
    <property type="match status" value="1"/>
</dbReference>
<reference evidence="1 2" key="1">
    <citation type="journal article" date="2015" name="Genome Announc.">
        <title>Expanding the biotechnology potential of lactobacilli through comparative genomics of 213 strains and associated genera.</title>
        <authorList>
            <person name="Sun Z."/>
            <person name="Harris H.M."/>
            <person name="McCann A."/>
            <person name="Guo C."/>
            <person name="Argimon S."/>
            <person name="Zhang W."/>
            <person name="Yang X."/>
            <person name="Jeffery I.B."/>
            <person name="Cooney J.C."/>
            <person name="Kagawa T.F."/>
            <person name="Liu W."/>
            <person name="Song Y."/>
            <person name="Salvetti E."/>
            <person name="Wrobel A."/>
            <person name="Rasinkangas P."/>
            <person name="Parkhill J."/>
            <person name="Rea M.C."/>
            <person name="O'Sullivan O."/>
            <person name="Ritari J."/>
            <person name="Douillard F.P."/>
            <person name="Paul Ross R."/>
            <person name="Yang R."/>
            <person name="Briner A.E."/>
            <person name="Felis G.E."/>
            <person name="de Vos W.M."/>
            <person name="Barrangou R."/>
            <person name="Klaenhammer T.R."/>
            <person name="Caufield P.W."/>
            <person name="Cui Y."/>
            <person name="Zhang H."/>
            <person name="O'Toole P.W."/>
        </authorList>
    </citation>
    <scope>NUCLEOTIDE SEQUENCE [LARGE SCALE GENOMIC DNA]</scope>
    <source>
        <strain evidence="1 2">DSM 18527</strain>
    </source>
</reference>
<dbReference type="OrthoDB" id="5881184at2"/>
<dbReference type="PIRSF" id="PIRSF018637">
    <property type="entry name" value="TrmK"/>
    <property type="match status" value="1"/>
</dbReference>
<dbReference type="PANTHER" id="PTHR38451:SF1">
    <property type="entry name" value="TRNA (ADENINE(22)-N(1))-METHYLTRANSFERASE"/>
    <property type="match status" value="1"/>
</dbReference>
<dbReference type="RefSeq" id="WP_035454207.1">
    <property type="nucleotide sequence ID" value="NZ_AZGA01000052.1"/>
</dbReference>
<sequence length="228" mass="25157">MKISKRLKHIIALVPKHARLVDIGSDHAFVPIKLAQTGQIDFAIASEVAAGPLEISKQNIAAQGVSAQVQTRLGSGFDPFTPADRLNTFVIAGMGGELMTSLLEAADPALLQPATLILEPNNQEKLVRQWLNQHQMGISQEEIVAEDNHYYEIIVAQPQTQTKPLTATDLQFGPRLRRQKSAVFVEKWTHRLQVDEQVLAQLSAAKTVDFTRVRELELDVKAIKGVLA</sequence>
<name>X0PFP1_9LACO</name>